<evidence type="ECO:0000313" key="3">
    <source>
        <dbReference type="Proteomes" id="UP001472677"/>
    </source>
</evidence>
<evidence type="ECO:0000256" key="1">
    <source>
        <dbReference type="SAM" id="MobiDB-lite"/>
    </source>
</evidence>
<proteinExistence type="predicted"/>
<gene>
    <name evidence="2" type="ORF">V6N12_017640</name>
</gene>
<name>A0ABR2CG42_9ROSI</name>
<protein>
    <submittedName>
        <fullName evidence="2">Uncharacterized protein</fullName>
    </submittedName>
</protein>
<reference evidence="2 3" key="1">
    <citation type="journal article" date="2024" name="G3 (Bethesda)">
        <title>Genome assembly of Hibiscus sabdariffa L. provides insights into metabolisms of medicinal natural products.</title>
        <authorList>
            <person name="Kim T."/>
        </authorList>
    </citation>
    <scope>NUCLEOTIDE SEQUENCE [LARGE SCALE GENOMIC DNA]</scope>
    <source>
        <strain evidence="2">TK-2024</strain>
        <tissue evidence="2">Old leaves</tissue>
    </source>
</reference>
<dbReference type="PANTHER" id="PTHR36019">
    <property type="entry name" value="PLANT/PROTEIN"/>
    <property type="match status" value="1"/>
</dbReference>
<feature type="region of interest" description="Disordered" evidence="1">
    <location>
        <begin position="41"/>
        <end position="70"/>
    </location>
</feature>
<dbReference type="PANTHER" id="PTHR36019:SF3">
    <property type="entry name" value="PLANT_PROTEIN"/>
    <property type="match status" value="1"/>
</dbReference>
<organism evidence="2 3">
    <name type="scientific">Hibiscus sabdariffa</name>
    <name type="common">roselle</name>
    <dbReference type="NCBI Taxonomy" id="183260"/>
    <lineage>
        <taxon>Eukaryota</taxon>
        <taxon>Viridiplantae</taxon>
        <taxon>Streptophyta</taxon>
        <taxon>Embryophyta</taxon>
        <taxon>Tracheophyta</taxon>
        <taxon>Spermatophyta</taxon>
        <taxon>Magnoliopsida</taxon>
        <taxon>eudicotyledons</taxon>
        <taxon>Gunneridae</taxon>
        <taxon>Pentapetalae</taxon>
        <taxon>rosids</taxon>
        <taxon>malvids</taxon>
        <taxon>Malvales</taxon>
        <taxon>Malvaceae</taxon>
        <taxon>Malvoideae</taxon>
        <taxon>Hibiscus</taxon>
    </lineage>
</organism>
<accession>A0ABR2CG42</accession>
<dbReference type="EMBL" id="JBBPBM010000053">
    <property type="protein sequence ID" value="KAK8518493.1"/>
    <property type="molecule type" value="Genomic_DNA"/>
</dbReference>
<evidence type="ECO:0000313" key="2">
    <source>
        <dbReference type="EMBL" id="KAK8518493.1"/>
    </source>
</evidence>
<comment type="caution">
    <text evidence="2">The sequence shown here is derived from an EMBL/GenBank/DDBJ whole genome shotgun (WGS) entry which is preliminary data.</text>
</comment>
<keyword evidence="3" id="KW-1185">Reference proteome</keyword>
<sequence>MSLNCWTCPVLQRTNSNNDVDFGKEKGISRFFCVKVNRSWSGNTSPQPYEQIGKEPSNSGIPPKKIKKGSRQFNTFGNTTYGTMGFGANVKGEPRLVRSSGMRRDWSFENLRGQKV</sequence>
<dbReference type="Proteomes" id="UP001472677">
    <property type="component" value="Unassembled WGS sequence"/>
</dbReference>